<protein>
    <submittedName>
        <fullName evidence="3 4">Phosphotransferase</fullName>
        <ecNumber evidence="3">2.7.1.-</ecNumber>
    </submittedName>
    <submittedName>
        <fullName evidence="5">Phosphotransferase family protein</fullName>
    </submittedName>
</protein>
<evidence type="ECO:0000313" key="2">
    <source>
        <dbReference type="EMBL" id="CUW35376.1"/>
    </source>
</evidence>
<reference evidence="3 7" key="2">
    <citation type="submission" date="2016-01" db="EMBL/GenBank/DDBJ databases">
        <title>Draft sequences of Acinetobacter baumannii isolates from wounded military personnel.</title>
        <authorList>
            <person name="Arivett B.A."/>
            <person name="Fiester S.E."/>
            <person name="Ream D.C."/>
            <person name="Actis L.A."/>
        </authorList>
    </citation>
    <scope>NUCLEOTIDE SEQUENCE [LARGE SCALE GENOMIC DNA]</scope>
    <source>
        <strain evidence="3 7">AB2828</strain>
    </source>
</reference>
<dbReference type="InterPro" id="IPR041726">
    <property type="entry name" value="ACAD10_11_N"/>
</dbReference>
<dbReference type="InterPro" id="IPR011009">
    <property type="entry name" value="Kinase-like_dom_sf"/>
</dbReference>
<name>A0A0G4QRS2_ACIBA</name>
<evidence type="ECO:0000313" key="9">
    <source>
        <dbReference type="Proteomes" id="UP000480763"/>
    </source>
</evidence>
<evidence type="ECO:0000313" key="7">
    <source>
        <dbReference type="Proteomes" id="UP000076296"/>
    </source>
</evidence>
<reference evidence="2 6" key="1">
    <citation type="submission" date="2015-12" db="EMBL/GenBank/DDBJ databases">
        <authorList>
            <person name="Wibberg D."/>
        </authorList>
    </citation>
    <scope>NUCLEOTIDE SEQUENCE [LARGE SCALE GENOMIC DNA]</scope>
    <source>
        <strain evidence="2">R2091</strain>
    </source>
</reference>
<accession>A0A0G4QRS2</accession>
<dbReference type="Gene3D" id="3.90.1200.10">
    <property type="match status" value="1"/>
</dbReference>
<dbReference type="Proteomes" id="UP000315888">
    <property type="component" value="Unassembled WGS sequence"/>
</dbReference>
<dbReference type="Proteomes" id="UP000480763">
    <property type="component" value="Unassembled WGS sequence"/>
</dbReference>
<dbReference type="CDD" id="cd05154">
    <property type="entry name" value="ACAD10_11_N-like"/>
    <property type="match status" value="1"/>
</dbReference>
<organism evidence="3 7">
    <name type="scientific">Acinetobacter baumannii</name>
    <dbReference type="NCBI Taxonomy" id="470"/>
    <lineage>
        <taxon>Bacteria</taxon>
        <taxon>Pseudomonadati</taxon>
        <taxon>Pseudomonadota</taxon>
        <taxon>Gammaproteobacteria</taxon>
        <taxon>Moraxellales</taxon>
        <taxon>Moraxellaceae</taxon>
        <taxon>Acinetobacter</taxon>
        <taxon>Acinetobacter calcoaceticus/baumannii complex</taxon>
    </lineage>
</organism>
<dbReference type="EC" id="2.7.1.-" evidence="3"/>
<dbReference type="Gene3D" id="3.30.200.20">
    <property type="entry name" value="Phosphorylase Kinase, domain 1"/>
    <property type="match status" value="1"/>
</dbReference>
<dbReference type="RefSeq" id="WP_000993270.1">
    <property type="nucleotide sequence ID" value="NZ_BHFY01000078.1"/>
</dbReference>
<dbReference type="PANTHER" id="PTHR21310">
    <property type="entry name" value="AMINOGLYCOSIDE PHOSPHOTRANSFERASE-RELATED-RELATED"/>
    <property type="match status" value="1"/>
</dbReference>
<evidence type="ECO:0000313" key="6">
    <source>
        <dbReference type="Proteomes" id="UP000066661"/>
    </source>
</evidence>
<reference evidence="4" key="5">
    <citation type="submission" date="2019-12" db="EMBL/GenBank/DDBJ databases">
        <authorList>
            <person name="Nguyen S.-T."/>
        </authorList>
    </citation>
    <scope>NUCLEOTIDE SEQUENCE</scope>
    <source>
        <strain evidence="4">DMS06669</strain>
    </source>
</reference>
<dbReference type="AlphaFoldDB" id="A0A0G4QRS2"/>
<dbReference type="Proteomes" id="UP000066661">
    <property type="component" value="Chromosome I"/>
</dbReference>
<dbReference type="PANTHER" id="PTHR21310:SF57">
    <property type="entry name" value="BLR2944 PROTEIN"/>
    <property type="match status" value="1"/>
</dbReference>
<dbReference type="EMBL" id="VHGY01000069">
    <property type="protein sequence ID" value="TPU60430.1"/>
    <property type="molecule type" value="Genomic_DNA"/>
</dbReference>
<sequence>MNANHILQLSGILQESLGLIPHEIQLRKMSGGAIQENWLVQSPDFELVLRKNAESSVEASSDREQEFLLLDRLYHFGIKVPEPLYFKKSPNFLNSDFFIMKKIEGVTEGHKLVRIAEEEKRKKITQDIGKQLALIHAIQSDDVLEKLLPKPDKDQYLENKLTDFLVQLDHLQRHRPILEYAIQWMFNNLPKVDDLVLVHGDYRIGNIMINDDQISGILDWEFTQWGDRREDLGWFTSKCWRFGQDENIAGGIGSYKDFAKAYAEISDIYIPEFEMKFWHVLSHVRWAIIAMQQSDRNNEMDTPSLELALTEFLVPRLEKNILEILGEKE</sequence>
<dbReference type="EMBL" id="LRDT01000008">
    <property type="protein sequence ID" value="KZA21240.1"/>
    <property type="molecule type" value="Genomic_DNA"/>
</dbReference>
<evidence type="ECO:0000313" key="3">
    <source>
        <dbReference type="EMBL" id="KZA21240.1"/>
    </source>
</evidence>
<evidence type="ECO:0000313" key="8">
    <source>
        <dbReference type="Proteomes" id="UP000315888"/>
    </source>
</evidence>
<evidence type="ECO:0000259" key="1">
    <source>
        <dbReference type="Pfam" id="PF01636"/>
    </source>
</evidence>
<proteinExistence type="predicted"/>
<dbReference type="Proteomes" id="UP000076296">
    <property type="component" value="Unassembled WGS sequence"/>
</dbReference>
<gene>
    <name evidence="2" type="ORF">ABR2091_1974</name>
    <name evidence="5" type="ORF">FJU42_18960</name>
    <name evidence="4" type="ORF">GSE42_10935</name>
    <name evidence="3" type="ORF">LV35_00681</name>
</gene>
<dbReference type="Pfam" id="PF01636">
    <property type="entry name" value="APH"/>
    <property type="match status" value="1"/>
</dbReference>
<reference evidence="4 9" key="3">
    <citation type="journal article" date="2017" name="Ann. Clin. Microbiol. Antimicrob.">
        <title>New eight genes identified at the clinical multidrug-resistant Acinetobacter baumannii DMS06669 strain in a Vietnam hospital.</title>
        <authorList>
            <person name="Si-Tuan N."/>
            <person name="Ngoc H.M."/>
            <person name="Hang P.T.T."/>
            <person name="Nguyen C."/>
            <person name="Van P.H."/>
            <person name="Huong N.T."/>
        </authorList>
    </citation>
    <scope>NUCLEOTIDE SEQUENCE [LARGE SCALE GENOMIC DNA]</scope>
    <source>
        <strain evidence="4 9">DMS06669</strain>
    </source>
</reference>
<dbReference type="SUPFAM" id="SSF56112">
    <property type="entry name" value="Protein kinase-like (PK-like)"/>
    <property type="match status" value="1"/>
</dbReference>
<dbReference type="InterPro" id="IPR002575">
    <property type="entry name" value="Aminoglycoside_PTrfase"/>
</dbReference>
<evidence type="ECO:0000313" key="5">
    <source>
        <dbReference type="EMBL" id="TPU60430.1"/>
    </source>
</evidence>
<feature type="domain" description="Aminoglycoside phosphotransferase" evidence="1">
    <location>
        <begin position="27"/>
        <end position="254"/>
    </location>
</feature>
<dbReference type="InterPro" id="IPR051678">
    <property type="entry name" value="AGP_Transferase"/>
</dbReference>
<reference evidence="5 8" key="4">
    <citation type="submission" date="2019-06" db="EMBL/GenBank/DDBJ databases">
        <title>A Diverse Panel of Clinical Acinetobacter baumannii for Research Use.</title>
        <authorList>
            <person name="Mcgann P."/>
            <person name="Snesrud E."/>
            <person name="Galac M.R."/>
        </authorList>
    </citation>
    <scope>NUCLEOTIDE SEQUENCE [LARGE SCALE GENOMIC DNA]</scope>
    <source>
        <strain evidence="5 8">MRSN14237</strain>
    </source>
</reference>
<keyword evidence="3" id="KW-0808">Transferase</keyword>
<dbReference type="EMBL" id="WWCH01000001">
    <property type="protein sequence ID" value="MYM78444.1"/>
    <property type="molecule type" value="Genomic_DNA"/>
</dbReference>
<dbReference type="EMBL" id="LN997846">
    <property type="protein sequence ID" value="CUW35376.1"/>
    <property type="molecule type" value="Genomic_DNA"/>
</dbReference>
<evidence type="ECO:0000313" key="4">
    <source>
        <dbReference type="EMBL" id="MYM78444.1"/>
    </source>
</evidence>
<dbReference type="GO" id="GO:0016740">
    <property type="term" value="F:transferase activity"/>
    <property type="evidence" value="ECO:0007669"/>
    <property type="project" value="UniProtKB-KW"/>
</dbReference>